<dbReference type="EMBL" id="JAEMHM010000004">
    <property type="protein sequence ID" value="MBJ6724312.1"/>
    <property type="molecule type" value="Genomic_DNA"/>
</dbReference>
<dbReference type="Pfam" id="PF14520">
    <property type="entry name" value="HHH_5"/>
    <property type="match status" value="1"/>
</dbReference>
<evidence type="ECO:0000313" key="2">
    <source>
        <dbReference type="Proteomes" id="UP000636888"/>
    </source>
</evidence>
<dbReference type="Proteomes" id="UP000636888">
    <property type="component" value="Unassembled WGS sequence"/>
</dbReference>
<gene>
    <name evidence="1" type="ORF">JFN93_06305</name>
</gene>
<name>A0A8J7LY89_9BACT</name>
<dbReference type="Gene3D" id="1.10.150.20">
    <property type="entry name" value="5' to 3' exonuclease, C-terminal subdomain"/>
    <property type="match status" value="1"/>
</dbReference>
<comment type="caution">
    <text evidence="1">The sequence shown here is derived from an EMBL/GenBank/DDBJ whole genome shotgun (WGS) entry which is preliminary data.</text>
</comment>
<dbReference type="InterPro" id="IPR010995">
    <property type="entry name" value="DNA_repair_Rad51/TF_NusA_a-hlx"/>
</dbReference>
<dbReference type="RefSeq" id="WP_199383147.1">
    <property type="nucleotide sequence ID" value="NZ_JAEMHM010000004.1"/>
</dbReference>
<proteinExistence type="predicted"/>
<sequence>MAQATAELQHLKGIGKVLAQRLHGAGLGSFHGIVEAGEDGLKKIPGLNPASIPNILDQAKKLSHRVKQGKEERVAALQGKVTEVREMVGRVEERVRERFAEKLEGKSGKKVSADLNKVMAALTRMAEGEHSRFKRAERALDKTHRRVAKLEEAGLKKVRKGLKKSKKSLVKLFT</sequence>
<organism evidence="1 2">
    <name type="scientific">Geomesophilobacter sediminis</name>
    <dbReference type="NCBI Taxonomy" id="2798584"/>
    <lineage>
        <taxon>Bacteria</taxon>
        <taxon>Pseudomonadati</taxon>
        <taxon>Thermodesulfobacteriota</taxon>
        <taxon>Desulfuromonadia</taxon>
        <taxon>Geobacterales</taxon>
        <taxon>Geobacteraceae</taxon>
        <taxon>Geomesophilobacter</taxon>
    </lineage>
</organism>
<evidence type="ECO:0000313" key="1">
    <source>
        <dbReference type="EMBL" id="MBJ6724312.1"/>
    </source>
</evidence>
<accession>A0A8J7LY89</accession>
<dbReference type="GO" id="GO:0000166">
    <property type="term" value="F:nucleotide binding"/>
    <property type="evidence" value="ECO:0007669"/>
    <property type="project" value="InterPro"/>
</dbReference>
<dbReference type="SUPFAM" id="SSF47794">
    <property type="entry name" value="Rad51 N-terminal domain-like"/>
    <property type="match status" value="1"/>
</dbReference>
<keyword evidence="2" id="KW-1185">Reference proteome</keyword>
<dbReference type="AlphaFoldDB" id="A0A8J7LY89"/>
<protein>
    <submittedName>
        <fullName evidence="1">Helix-hairpin-helix domain-containing protein</fullName>
    </submittedName>
</protein>
<reference evidence="1" key="1">
    <citation type="submission" date="2020-12" db="EMBL/GenBank/DDBJ databases">
        <title>Geomonas sp. Red875, isolated from river sediment.</title>
        <authorList>
            <person name="Xu Z."/>
            <person name="Zhang Z."/>
            <person name="Masuda Y."/>
            <person name="Itoh H."/>
            <person name="Senoo K."/>
        </authorList>
    </citation>
    <scope>NUCLEOTIDE SEQUENCE</scope>
    <source>
        <strain evidence="1">Red875</strain>
    </source>
</reference>